<gene>
    <name evidence="2" type="ORF">CU098_004826</name>
</gene>
<dbReference type="Proteomes" id="UP000253551">
    <property type="component" value="Unassembled WGS sequence"/>
</dbReference>
<evidence type="ECO:0000313" key="2">
    <source>
        <dbReference type="EMBL" id="RCI01832.1"/>
    </source>
</evidence>
<dbReference type="OrthoDB" id="2013972at2759"/>
<comment type="caution">
    <text evidence="2">The sequence shown here is derived from an EMBL/GenBank/DDBJ whole genome shotgun (WGS) entry which is preliminary data.</text>
</comment>
<dbReference type="Gene3D" id="3.40.50.150">
    <property type="entry name" value="Vaccinia Virus protein VP39"/>
    <property type="match status" value="1"/>
</dbReference>
<dbReference type="InterPro" id="IPR041698">
    <property type="entry name" value="Methyltransf_25"/>
</dbReference>
<dbReference type="AlphaFoldDB" id="A0A367KJ06"/>
<proteinExistence type="predicted"/>
<dbReference type="STRING" id="4846.A0A367KJ06"/>
<feature type="non-terminal residue" evidence="2">
    <location>
        <position position="346"/>
    </location>
</feature>
<protein>
    <recommendedName>
        <fullName evidence="1">Methyltransferase domain-containing protein</fullName>
    </recommendedName>
</protein>
<dbReference type="PANTHER" id="PTHR43591:SF24">
    <property type="entry name" value="2-METHOXY-6-POLYPRENYL-1,4-BENZOQUINOL METHYLASE, MITOCHONDRIAL"/>
    <property type="match status" value="1"/>
</dbReference>
<organism evidence="2 3">
    <name type="scientific">Rhizopus stolonifer</name>
    <name type="common">Rhizopus nigricans</name>
    <dbReference type="NCBI Taxonomy" id="4846"/>
    <lineage>
        <taxon>Eukaryota</taxon>
        <taxon>Fungi</taxon>
        <taxon>Fungi incertae sedis</taxon>
        <taxon>Mucoromycota</taxon>
        <taxon>Mucoromycotina</taxon>
        <taxon>Mucoromycetes</taxon>
        <taxon>Mucorales</taxon>
        <taxon>Mucorineae</taxon>
        <taxon>Rhizopodaceae</taxon>
        <taxon>Rhizopus</taxon>
    </lineage>
</organism>
<dbReference type="InterPro" id="IPR029063">
    <property type="entry name" value="SAM-dependent_MTases_sf"/>
</dbReference>
<evidence type="ECO:0000313" key="3">
    <source>
        <dbReference type="Proteomes" id="UP000253551"/>
    </source>
</evidence>
<dbReference type="GO" id="GO:0008168">
    <property type="term" value="F:methyltransferase activity"/>
    <property type="evidence" value="ECO:0007669"/>
    <property type="project" value="TreeGrafter"/>
</dbReference>
<dbReference type="EMBL" id="PJQM01001644">
    <property type="protein sequence ID" value="RCI01832.1"/>
    <property type="molecule type" value="Genomic_DNA"/>
</dbReference>
<dbReference type="SUPFAM" id="SSF53335">
    <property type="entry name" value="S-adenosyl-L-methionine-dependent methyltransferases"/>
    <property type="match status" value="1"/>
</dbReference>
<dbReference type="Pfam" id="PF13649">
    <property type="entry name" value="Methyltransf_25"/>
    <property type="match status" value="1"/>
</dbReference>
<accession>A0A367KJ06</accession>
<feature type="domain" description="Methyltransferase" evidence="1">
    <location>
        <begin position="126"/>
        <end position="220"/>
    </location>
</feature>
<dbReference type="CDD" id="cd02440">
    <property type="entry name" value="AdoMet_MTases"/>
    <property type="match status" value="1"/>
</dbReference>
<reference evidence="2 3" key="1">
    <citation type="journal article" date="2018" name="G3 (Bethesda)">
        <title>Phylogenetic and Phylogenomic Definition of Rhizopus Species.</title>
        <authorList>
            <person name="Gryganskyi A.P."/>
            <person name="Golan J."/>
            <person name="Dolatabadi S."/>
            <person name="Mondo S."/>
            <person name="Robb S."/>
            <person name="Idnurm A."/>
            <person name="Muszewska A."/>
            <person name="Steczkiewicz K."/>
            <person name="Masonjones S."/>
            <person name="Liao H.L."/>
            <person name="Gajdeczka M.T."/>
            <person name="Anike F."/>
            <person name="Vuek A."/>
            <person name="Anishchenko I.M."/>
            <person name="Voigt K."/>
            <person name="de Hoog G.S."/>
            <person name="Smith M.E."/>
            <person name="Heitman J."/>
            <person name="Vilgalys R."/>
            <person name="Stajich J.E."/>
        </authorList>
    </citation>
    <scope>NUCLEOTIDE SEQUENCE [LARGE SCALE GENOMIC DNA]</scope>
    <source>
        <strain evidence="2 3">LSU 92-RS-03</strain>
    </source>
</reference>
<dbReference type="PANTHER" id="PTHR43591">
    <property type="entry name" value="METHYLTRANSFERASE"/>
    <property type="match status" value="1"/>
</dbReference>
<name>A0A367KJ06_RHIST</name>
<keyword evidence="3" id="KW-1185">Reference proteome</keyword>
<evidence type="ECO:0000259" key="1">
    <source>
        <dbReference type="Pfam" id="PF13649"/>
    </source>
</evidence>
<sequence length="346" mass="39922">MLHTTNSASLTLSKPTKHNKVGSLILQGCKKGSQKIQFKKTILPIHEHKQNIIILNKPKKKPSTKNLTSDSGFSSISCPQTETMMEDMLSNTEHELDRMVSQHYILRTAFNADFSAPISSFDKKTVLDIGCGTGTWTMEMATRFPTATFIGLDKQVNFPQNIKPKNCHFKQFCIDTNYVRLPFEDASVDYIFQRDLNWNLTKHNWVPLVEEYYRILKPGGWLEIVEADIETQSSSFYEDSLINKLIYSFYARQQDPFISKRLSSLMAEAGFRRIQSDFQSIPLGWGYQKLSVNQQNTKKTIRCSEFARAASSHRLELLKSLQSWFMREHNISQSKYEAYLEQLPTE</sequence>